<dbReference type="PRINTS" id="PR00348">
    <property type="entry name" value="UBIQUITIN"/>
</dbReference>
<dbReference type="InterPro" id="IPR050158">
    <property type="entry name" value="Ubiquitin_ubiquitin-like"/>
</dbReference>
<keyword evidence="1" id="KW-0479">Metal-binding</keyword>
<dbReference type="InterPro" id="IPR000626">
    <property type="entry name" value="Ubiquitin-like_dom"/>
</dbReference>
<dbReference type="PROSITE" id="PS50053">
    <property type="entry name" value="UBIQUITIN_2"/>
    <property type="match status" value="1"/>
</dbReference>
<sequence length="414" mass="46761">MDTIFSVSWRDLQKRGIDGVVDVQVNELPLRGSRVSDIMKVLSRKISSEGVCDGGVREVRFLELYGVRLSSNRLLETLFPGMMLTCPRLLANTSLVFNTHSGAKETESISQTFFDFRCQSRTRLSAFRTMIIFVKTLTGKTIEVTSCAENTADDVKWSIHELEGIPPDQQRLIFAGRQLEDHRKLSDYGIAHNSTLHLVLRLAGGHMEPRCFANISDGSIMIEQEFSAVAPTWRICCKGLNIEGRCKNRACAAYNELVIHPQKFVLFNLMVDGDVTCPNCRSKVTPVTCGFYACAWKFEGIKRNDGFFVSSPWQYASDAKYHRFDADETRGSIEWKSLMIITKPLSEENTANLLETFPLSSCTICVICWAEMDGKRAVKRECGHAFHRCCLDVWSKRLEAKYLQANCPICLKTS</sequence>
<dbReference type="FunFam" id="3.10.20.90:FF:000211">
    <property type="entry name" value="Polyubiquitin 9"/>
    <property type="match status" value="1"/>
</dbReference>
<dbReference type="Gene3D" id="3.30.40.10">
    <property type="entry name" value="Zinc/RING finger domain, C3HC4 (zinc finger)"/>
    <property type="match status" value="1"/>
</dbReference>
<comment type="caution">
    <text evidence="4">The sequence shown here is derived from an EMBL/GenBank/DDBJ whole genome shotgun (WGS) entry which is preliminary data.</text>
</comment>
<accession>A0A9W6Y1K6</accession>
<evidence type="ECO:0000256" key="1">
    <source>
        <dbReference type="PROSITE-ProRule" id="PRU00175"/>
    </source>
</evidence>
<protein>
    <submittedName>
        <fullName evidence="4">Unnamed protein product</fullName>
    </submittedName>
</protein>
<dbReference type="PROSITE" id="PS50089">
    <property type="entry name" value="ZF_RING_2"/>
    <property type="match status" value="1"/>
</dbReference>
<dbReference type="InterPro" id="IPR013083">
    <property type="entry name" value="Znf_RING/FYVE/PHD"/>
</dbReference>
<keyword evidence="1" id="KW-0863">Zinc-finger</keyword>
<feature type="domain" description="RING-type" evidence="3">
    <location>
        <begin position="365"/>
        <end position="410"/>
    </location>
</feature>
<feature type="domain" description="Ubiquitin-like" evidence="2">
    <location>
        <begin position="130"/>
        <end position="205"/>
    </location>
</feature>
<dbReference type="SMART" id="SM00213">
    <property type="entry name" value="UBQ"/>
    <property type="match status" value="1"/>
</dbReference>
<dbReference type="SMART" id="SM00184">
    <property type="entry name" value="RING"/>
    <property type="match status" value="1"/>
</dbReference>
<dbReference type="InterPro" id="IPR029071">
    <property type="entry name" value="Ubiquitin-like_domsf"/>
</dbReference>
<dbReference type="PROSITE" id="PS00299">
    <property type="entry name" value="UBIQUITIN_1"/>
    <property type="match status" value="1"/>
</dbReference>
<dbReference type="Proteomes" id="UP001165121">
    <property type="component" value="Unassembled WGS sequence"/>
</dbReference>
<dbReference type="InterPro" id="IPR019956">
    <property type="entry name" value="Ubiquitin_dom"/>
</dbReference>
<dbReference type="InterPro" id="IPR019954">
    <property type="entry name" value="Ubiquitin_CS"/>
</dbReference>
<dbReference type="AlphaFoldDB" id="A0A9W6Y1K6"/>
<organism evidence="4 5">
    <name type="scientific">Phytophthora fragariaefolia</name>
    <dbReference type="NCBI Taxonomy" id="1490495"/>
    <lineage>
        <taxon>Eukaryota</taxon>
        <taxon>Sar</taxon>
        <taxon>Stramenopiles</taxon>
        <taxon>Oomycota</taxon>
        <taxon>Peronosporomycetes</taxon>
        <taxon>Peronosporales</taxon>
        <taxon>Peronosporaceae</taxon>
        <taxon>Phytophthora</taxon>
    </lineage>
</organism>
<dbReference type="SUPFAM" id="SSF54236">
    <property type="entry name" value="Ubiquitin-like"/>
    <property type="match status" value="1"/>
</dbReference>
<dbReference type="Gene3D" id="3.10.20.90">
    <property type="entry name" value="Phosphatidylinositol 3-kinase Catalytic Subunit, Chain A, domain 1"/>
    <property type="match status" value="1"/>
</dbReference>
<dbReference type="SUPFAM" id="SSF57850">
    <property type="entry name" value="RING/U-box"/>
    <property type="match status" value="1"/>
</dbReference>
<dbReference type="Pfam" id="PF13639">
    <property type="entry name" value="zf-RING_2"/>
    <property type="match status" value="1"/>
</dbReference>
<proteinExistence type="predicted"/>
<dbReference type="GO" id="GO:0008270">
    <property type="term" value="F:zinc ion binding"/>
    <property type="evidence" value="ECO:0007669"/>
    <property type="project" value="UniProtKB-KW"/>
</dbReference>
<evidence type="ECO:0000259" key="2">
    <source>
        <dbReference type="PROSITE" id="PS50053"/>
    </source>
</evidence>
<dbReference type="Pfam" id="PF00240">
    <property type="entry name" value="ubiquitin"/>
    <property type="match status" value="1"/>
</dbReference>
<name>A0A9W6Y1K6_9STRA</name>
<evidence type="ECO:0000259" key="3">
    <source>
        <dbReference type="PROSITE" id="PS50089"/>
    </source>
</evidence>
<reference evidence="4" key="1">
    <citation type="submission" date="2023-04" db="EMBL/GenBank/DDBJ databases">
        <title>Phytophthora fragariaefolia NBRC 109709.</title>
        <authorList>
            <person name="Ichikawa N."/>
            <person name="Sato H."/>
            <person name="Tonouchi N."/>
        </authorList>
    </citation>
    <scope>NUCLEOTIDE SEQUENCE</scope>
    <source>
        <strain evidence="4">NBRC 109709</strain>
    </source>
</reference>
<dbReference type="EMBL" id="BSXT01002634">
    <property type="protein sequence ID" value="GMF49937.1"/>
    <property type="molecule type" value="Genomic_DNA"/>
</dbReference>
<dbReference type="PANTHER" id="PTHR10666">
    <property type="entry name" value="UBIQUITIN"/>
    <property type="match status" value="1"/>
</dbReference>
<keyword evidence="1" id="KW-0862">Zinc</keyword>
<evidence type="ECO:0000313" key="4">
    <source>
        <dbReference type="EMBL" id="GMF49937.1"/>
    </source>
</evidence>
<dbReference type="InterPro" id="IPR001841">
    <property type="entry name" value="Znf_RING"/>
</dbReference>
<gene>
    <name evidence="4" type="ORF">Pfra01_001979200</name>
</gene>
<keyword evidence="5" id="KW-1185">Reference proteome</keyword>
<evidence type="ECO:0000313" key="5">
    <source>
        <dbReference type="Proteomes" id="UP001165121"/>
    </source>
</evidence>
<dbReference type="OrthoDB" id="428577at2759"/>